<dbReference type="AlphaFoldDB" id="A0AAE3KKH0"/>
<organism evidence="1 2">
    <name type="scientific">Goodfellowiella coeruleoviolacea</name>
    <dbReference type="NCBI Taxonomy" id="334858"/>
    <lineage>
        <taxon>Bacteria</taxon>
        <taxon>Bacillati</taxon>
        <taxon>Actinomycetota</taxon>
        <taxon>Actinomycetes</taxon>
        <taxon>Pseudonocardiales</taxon>
        <taxon>Pseudonocardiaceae</taxon>
        <taxon>Goodfellowiella</taxon>
    </lineage>
</organism>
<dbReference type="Proteomes" id="UP001206128">
    <property type="component" value="Unassembled WGS sequence"/>
</dbReference>
<dbReference type="SUPFAM" id="SSF82185">
    <property type="entry name" value="Histone H3 K4-specific methyltransferase SET7/9 N-terminal domain"/>
    <property type="match status" value="1"/>
</dbReference>
<sequence length="121" mass="14102">MTERIRVHEDDTERDIDDCVLYQGKPFTGEAIDTAEDGSLVSVYSYFMGFPDGPYQEWYTPEQLHKQGQMRDGRPVGIHREWHPNGQLAVEMEFNEHSNLLRQKKWDNQGNLVSTTPHHQS</sequence>
<evidence type="ECO:0000313" key="1">
    <source>
        <dbReference type="EMBL" id="MCP2169354.1"/>
    </source>
</evidence>
<reference evidence="1" key="1">
    <citation type="submission" date="2022-06" db="EMBL/GenBank/DDBJ databases">
        <title>Genomic Encyclopedia of Archaeal and Bacterial Type Strains, Phase II (KMG-II): from individual species to whole genera.</title>
        <authorList>
            <person name="Goeker M."/>
        </authorList>
    </citation>
    <scope>NUCLEOTIDE SEQUENCE</scope>
    <source>
        <strain evidence="1">DSM 43935</strain>
    </source>
</reference>
<proteinExistence type="predicted"/>
<evidence type="ECO:0000313" key="2">
    <source>
        <dbReference type="Proteomes" id="UP001206128"/>
    </source>
</evidence>
<dbReference type="EMBL" id="JAMTCK010000018">
    <property type="protein sequence ID" value="MCP2169354.1"/>
    <property type="molecule type" value="Genomic_DNA"/>
</dbReference>
<evidence type="ECO:0008006" key="3">
    <source>
        <dbReference type="Google" id="ProtNLM"/>
    </source>
</evidence>
<dbReference type="RefSeq" id="WP_253778084.1">
    <property type="nucleotide sequence ID" value="NZ_JAMTCK010000018.1"/>
</dbReference>
<accession>A0AAE3KKH0</accession>
<name>A0AAE3KKH0_9PSEU</name>
<comment type="caution">
    <text evidence="1">The sequence shown here is derived from an EMBL/GenBank/DDBJ whole genome shotgun (WGS) entry which is preliminary data.</text>
</comment>
<gene>
    <name evidence="1" type="ORF">LX83_006239</name>
</gene>
<protein>
    <recommendedName>
        <fullName evidence="3">Toxin-antitoxin system YwqK family antitoxin</fullName>
    </recommendedName>
</protein>
<dbReference type="Gene3D" id="2.20.110.10">
    <property type="entry name" value="Histone H3 K4-specific methyltransferase SET7/9 N-terminal domain"/>
    <property type="match status" value="1"/>
</dbReference>
<keyword evidence="2" id="KW-1185">Reference proteome</keyword>